<evidence type="ECO:0000256" key="3">
    <source>
        <dbReference type="SAM" id="SignalP"/>
    </source>
</evidence>
<evidence type="ECO:0000256" key="1">
    <source>
        <dbReference type="ARBA" id="ARBA00022737"/>
    </source>
</evidence>
<proteinExistence type="predicted"/>
<dbReference type="PANTHER" id="PTHR32305:SF17">
    <property type="entry name" value="TRNA NUCLEASE WAPA"/>
    <property type="match status" value="1"/>
</dbReference>
<comment type="caution">
    <text evidence="5">The sequence shown here is derived from an EMBL/GenBank/DDBJ whole genome shotgun (WGS) entry which is preliminary data.</text>
</comment>
<dbReference type="EMBL" id="CAKXYP010000005">
    <property type="protein sequence ID" value="CAH9414993.1"/>
    <property type="molecule type" value="Genomic_DNA"/>
</dbReference>
<evidence type="ECO:0000313" key="5">
    <source>
        <dbReference type="EMBL" id="CAH9414993.1"/>
    </source>
</evidence>
<dbReference type="InterPro" id="IPR030934">
    <property type="entry name" value="Intein_C"/>
</dbReference>
<dbReference type="InterPro" id="IPR041436">
    <property type="entry name" value="RNAse_A_bac"/>
</dbReference>
<gene>
    <name evidence="5" type="ORF">SGL43_02005</name>
</gene>
<dbReference type="Pfam" id="PF07591">
    <property type="entry name" value="PT-HINT"/>
    <property type="match status" value="1"/>
</dbReference>
<keyword evidence="6" id="KW-1185">Reference proteome</keyword>
<feature type="region of interest" description="Disordered" evidence="2">
    <location>
        <begin position="36"/>
        <end position="72"/>
    </location>
</feature>
<evidence type="ECO:0000259" key="4">
    <source>
        <dbReference type="SMART" id="SM00306"/>
    </source>
</evidence>
<dbReference type="Pfam" id="PF25023">
    <property type="entry name" value="TEN_YD-shell"/>
    <property type="match status" value="1"/>
</dbReference>
<reference evidence="5" key="1">
    <citation type="submission" date="2022-03" db="EMBL/GenBank/DDBJ databases">
        <authorList>
            <person name="Leyn A S."/>
        </authorList>
    </citation>
    <scope>NUCLEOTIDE SEQUENCE</scope>
    <source>
        <strain evidence="5">Streptomyces globisporus 4-3</strain>
    </source>
</reference>
<feature type="compositionally biased region" description="Basic and acidic residues" evidence="2">
    <location>
        <begin position="63"/>
        <end position="72"/>
    </location>
</feature>
<feature type="signal peptide" evidence="3">
    <location>
        <begin position="1"/>
        <end position="35"/>
    </location>
</feature>
<evidence type="ECO:0000256" key="2">
    <source>
        <dbReference type="SAM" id="MobiDB-lite"/>
    </source>
</evidence>
<feature type="compositionally biased region" description="Polar residues" evidence="2">
    <location>
        <begin position="1902"/>
        <end position="1915"/>
    </location>
</feature>
<dbReference type="CDD" id="cd00081">
    <property type="entry name" value="Hint"/>
    <property type="match status" value="1"/>
</dbReference>
<dbReference type="InterPro" id="IPR036844">
    <property type="entry name" value="Hint_dom_sf"/>
</dbReference>
<dbReference type="InterPro" id="IPR006530">
    <property type="entry name" value="YD"/>
</dbReference>
<accession>A0ABN8V2P9</accession>
<dbReference type="InterPro" id="IPR031325">
    <property type="entry name" value="RHS_repeat"/>
</dbReference>
<sequence length="2315" mass="247377">MAFRGRLLNRLAPGRLLMATALGVALALTGGSVQALPSEPGQELRGRPGVQDFGDPAEGTDAPARKRPTDPAKKAAVKQLDKAVWPKGGSAKLAVATTSPVEKTVGGLPVAVTAVTPGGSGAAKRTASPAGSAEVAVDVLPTEQAAAIGAGALLRVGRTDPTEKRGKVRLSVNYSEFAEAYGGDYGARLQLVQLPACAAVATPGSKACPEQAKPLATVNSAEDRTVTADVLAAAAPASGAKALASGSAAKAAPNAAPLVALAAGPSSAQGSYKATALAPSASWSVANSSGGFSWSYPLRTVPTPGGQSPSIGLGYSSQSADGRTSVTNNQGSWAGEGFSYDPGYIERRYKPCSDDGHATSAEQCWAFDNATIMLNGSSSELIKDDKTGDWKFASDDGTKVEKLTGATNGDNDGEHWKVTTSDGTEYWFGLNRLPGWTTGKETTDSTWTAPVFGDDTGEPCYNATFTSAHCKQAWRWSLDHVKDTHGNVMSYFYAPETNHYALNGKTDVNGTAYHRGGYLKRVDYGQRDGQVYAAKAPARVVFDVAERCLPTSDFDCAESKRTKTNAKYWPDTPVDQECKAGTKCTVGQTFWTTKRLTGITTQMRKNATEYQDVDAWTFTHLFTDNGDDSKTLWLSKIDHEGRVGTTAKLPTLELFGEQLANRVDAIGDNIAPFHRFRLATVLSETGAQLDVNYAATECTKATLPKAGESTKRCYPVKWSPPGTIEPITDWFHKYVVAEIVETDRTGGGDSLTTRYDYQGPAAWRKAKPDGITEAKYLTWGGWQGYGKVKVTSGSADNQTSRIDYTYLQGMDGDKDPDGGTRSVKVKDSTGVEYTSSEEFTGHQLEAHTYDGTKLVSKVINEPWKHTTATQTRDWGTSHAVLVRSDTERGYSLLSDGTWRATKSTIKYDTSNGTGRVLEVDDQGDLSTAADDTCTRTWYADNAAANLLTLPSRSEAVGVKCSVTPDRKTQVHADERTSYDNKAFGAAPTKGDATMTERLTSHNGTTGTYQITGTTTYDAFGRPLSQKDASLAETKTAYTDVNGLISQTKNTNALNHVTTTDYAPAWGMSSGQTDPNGKRTDLAYDGLGRLTSVWLPDRAKTQTPSIKYSYNVRRDKVVAIKTEKIEESGSYGAEYQLYDALLRPRQLQTEGPDGTRMVADSFYDSTGKIKKTNGTFNAAGTASDELLIVRNGEVGQQSLLEYDGLGRQTAQIMAVSGVEQWRTTTKYDGERTTIDPPKGGVPTTSITDSAGNMKELWHYRSDSPNPLSGYDVTKYTYTPKNQLKTVTDAKQNVWSYEYDQLGRKTKSVDPDTGTSTTEYDTLDRPKSFTDSRKKKISTLYDKLGRTLSTWQGEASTGTRLTEIKYDKAGLLGQAWADISYLSPTESFGTVIQTMDDFYRPTKTNYVVPASQGSLAGTYSFTAEYNRDGTLQSTGIPVTGDLPAEVLVNGYDELQRPTTLTGSTPYVTRTVYSKESHLQQLELFTGAGKKVWQTFDYEKGTDRLTRSVVDNGAAAPAKEVTYSYDQAGNILSTVDKANASSPDVQCFAYDSRQRLAEAWSPASSATDAGGSGTLGTPAPLEGSGPKACQAAPGASPLGGPAPYWKSYVTDAIGNRTSDTTHHTGLDATKDVTRTYTYGGAGALGDGPHQVTRIVEKTPTGDRQSSYEYDDAGNTTKRTIGGNAQILAWNDTGNLAKATEASGAETTYLYDAGGNRVQRKDPTGTTIYLPGVELKLSADGTKKEATRYYSHAGQTVAVRTNDGKLSFTAGDHHGTGELAIDATTGAISQRRFDPFGVDRGTASGTWPGEKGYVGGTIDKSTGLIHLGAREYDAVIGKFISVDPLIDHTQPQQINGYAYANNTPVTHADPSGMAIPECVQGLIECRGGIPISKPSPKPKPSKEATEVSQASNALQSAQGQQSTATKRIVSAAKSLAKIAMDELGIDAALDCFSSGDLGSCGETALNIAGSFAGGLAGKLFAKYGAPWRWEKGAELIKRVVNLSADLVSGVGDYFKAGKAVTKAKDSLAAARKKAANALKKGEDGACPTRTHSFLPGTKVLLADGTTKPIEDVELGDAVVVTDPESGETTARDVVATIMTEDDKNFVDLTLKKDESGAAESLVSTTTHPFWSVSEGDWIEAGNLRAGMTLRTPDGDTVTLASARRFDERQRTHDLTVAGTHTYYVVAGATPLLVHNCGDIDKDYDVAGGHAKDHVGLSDEQLKQRAPTLRGGKASSLTPETAQESINAVLSEVNLNAWAAKNSHGDERTLSRRFKSPIGRVADSSGNVTDAYSLKLLVRRVNKGTDGHKGTWIVHTVMAS</sequence>
<dbReference type="PANTHER" id="PTHR32305">
    <property type="match status" value="1"/>
</dbReference>
<feature type="region of interest" description="Disordered" evidence="2">
    <location>
        <begin position="1558"/>
        <end position="1589"/>
    </location>
</feature>
<feature type="chain" id="PRO_5047323458" description="Hint domain-containing protein" evidence="3">
    <location>
        <begin position="36"/>
        <end position="2315"/>
    </location>
</feature>
<dbReference type="Gene3D" id="2.180.10.10">
    <property type="entry name" value="RHS repeat-associated core"/>
    <property type="match status" value="1"/>
</dbReference>
<feature type="region of interest" description="Disordered" evidence="2">
    <location>
        <begin position="1885"/>
        <end position="1915"/>
    </location>
</feature>
<dbReference type="NCBIfam" id="TIGR01643">
    <property type="entry name" value="YD_repeat_2x"/>
    <property type="match status" value="3"/>
</dbReference>
<feature type="domain" description="Hint" evidence="4">
    <location>
        <begin position="2046"/>
        <end position="2149"/>
    </location>
</feature>
<dbReference type="InterPro" id="IPR022385">
    <property type="entry name" value="Rhs_assc_core"/>
</dbReference>
<dbReference type="SUPFAM" id="SSF51294">
    <property type="entry name" value="Hedgehog/intein (Hint) domain"/>
    <property type="match status" value="1"/>
</dbReference>
<dbReference type="PROSITE" id="PS50818">
    <property type="entry name" value="INTEIN_C_TER"/>
    <property type="match status" value="1"/>
</dbReference>
<protein>
    <recommendedName>
        <fullName evidence="4">Hint domain-containing protein</fullName>
    </recommendedName>
</protein>
<keyword evidence="3" id="KW-0732">Signal</keyword>
<dbReference type="InterPro" id="IPR056823">
    <property type="entry name" value="TEN-like_YD-shell"/>
</dbReference>
<name>A0ABN8V2P9_STRGL</name>
<dbReference type="Pfam" id="PF05593">
    <property type="entry name" value="RHS_repeat"/>
    <property type="match status" value="1"/>
</dbReference>
<dbReference type="SMART" id="SM00306">
    <property type="entry name" value="HintN"/>
    <property type="match status" value="1"/>
</dbReference>
<dbReference type="NCBIfam" id="TIGR03696">
    <property type="entry name" value="Rhs_assc_core"/>
    <property type="match status" value="1"/>
</dbReference>
<keyword evidence="1" id="KW-0677">Repeat</keyword>
<dbReference type="Gene3D" id="2.170.16.10">
    <property type="entry name" value="Hedgehog/Intein (Hint) domain"/>
    <property type="match status" value="1"/>
</dbReference>
<dbReference type="Proteomes" id="UP001154015">
    <property type="component" value="Unassembled WGS sequence"/>
</dbReference>
<dbReference type="InterPro" id="IPR050708">
    <property type="entry name" value="T6SS_VgrG/RHS"/>
</dbReference>
<organism evidence="5 6">
    <name type="scientific">Streptomyces globisporus</name>
    <dbReference type="NCBI Taxonomy" id="1908"/>
    <lineage>
        <taxon>Bacteria</taxon>
        <taxon>Bacillati</taxon>
        <taxon>Actinomycetota</taxon>
        <taxon>Actinomycetes</taxon>
        <taxon>Kitasatosporales</taxon>
        <taxon>Streptomycetaceae</taxon>
        <taxon>Streptomyces</taxon>
    </lineage>
</organism>
<dbReference type="InterPro" id="IPR003587">
    <property type="entry name" value="Hint_dom_N"/>
</dbReference>
<evidence type="ECO:0000313" key="6">
    <source>
        <dbReference type="Proteomes" id="UP001154015"/>
    </source>
</evidence>
<dbReference type="Pfam" id="PF18431">
    <property type="entry name" value="RNAse_A_bac"/>
    <property type="match status" value="1"/>
</dbReference>